<proteinExistence type="predicted"/>
<dbReference type="Proteomes" id="UP001258945">
    <property type="component" value="Unassembled WGS sequence"/>
</dbReference>
<keyword evidence="2" id="KW-1185">Reference proteome</keyword>
<protein>
    <recommendedName>
        <fullName evidence="3">DUF551 domain-containing protein</fullName>
    </recommendedName>
</protein>
<sequence length="128" mass="13673">MIGQMQGGGDDREAPIRGVLAQGVPMNRPGGGIPANDAGWGAGDLPWTVREPIRQGGWRRMGNFPGLQNVPVLVLDVILGEVPAVFRWLPRSTGTTEARRGEFAWFAPGGVRIAPIGWKPLPEGGAWP</sequence>
<dbReference type="RefSeq" id="WP_156878541.1">
    <property type="nucleotide sequence ID" value="NZ_CP015583.1"/>
</dbReference>
<evidence type="ECO:0000313" key="1">
    <source>
        <dbReference type="EMBL" id="MDT8331804.1"/>
    </source>
</evidence>
<organism evidence="1 2">
    <name type="scientific">Roseomonas gilardii</name>
    <dbReference type="NCBI Taxonomy" id="257708"/>
    <lineage>
        <taxon>Bacteria</taxon>
        <taxon>Pseudomonadati</taxon>
        <taxon>Pseudomonadota</taxon>
        <taxon>Alphaproteobacteria</taxon>
        <taxon>Acetobacterales</taxon>
        <taxon>Roseomonadaceae</taxon>
        <taxon>Roseomonas</taxon>
    </lineage>
</organism>
<evidence type="ECO:0000313" key="2">
    <source>
        <dbReference type="Proteomes" id="UP001258945"/>
    </source>
</evidence>
<reference evidence="1 2" key="1">
    <citation type="journal article" date="2019" name="Microb. Pathog.">
        <title>Comparison of VITEK 2, MALDI-TOF MS, 16S rRNA gene sequencing, and whole-genome sequencing for identification of Roseomonas mucosa.</title>
        <authorList>
            <person name="Rudolph W.W."/>
            <person name="Gunzer F."/>
            <person name="Trauth M."/>
            <person name="Bunk B."/>
            <person name="Bigge R."/>
            <person name="Schrottner P."/>
        </authorList>
    </citation>
    <scope>NUCLEOTIDE SEQUENCE [LARGE SCALE GENOMIC DNA]</scope>
    <source>
        <strain evidence="1 2">DSM 103800</strain>
    </source>
</reference>
<gene>
    <name evidence="1" type="ORF">RQ831_12135</name>
</gene>
<comment type="caution">
    <text evidence="1">The sequence shown here is derived from an EMBL/GenBank/DDBJ whole genome shotgun (WGS) entry which is preliminary data.</text>
</comment>
<name>A0ABU3MFR7_9PROT</name>
<accession>A0ABU3MFR7</accession>
<dbReference type="EMBL" id="JAVVDO010000018">
    <property type="protein sequence ID" value="MDT8331804.1"/>
    <property type="molecule type" value="Genomic_DNA"/>
</dbReference>
<evidence type="ECO:0008006" key="3">
    <source>
        <dbReference type="Google" id="ProtNLM"/>
    </source>
</evidence>